<keyword evidence="11" id="KW-0804">Transcription</keyword>
<feature type="domain" description="UBP-type" evidence="17">
    <location>
        <begin position="2"/>
        <end position="122"/>
    </location>
</feature>
<dbReference type="GO" id="GO:0005634">
    <property type="term" value="C:nucleus"/>
    <property type="evidence" value="ECO:0007669"/>
    <property type="project" value="UniProtKB-SubCell"/>
</dbReference>
<evidence type="ECO:0000259" key="17">
    <source>
        <dbReference type="PROSITE" id="PS50271"/>
    </source>
</evidence>
<reference evidence="18 19" key="1">
    <citation type="submission" date="2020-11" db="EMBL/GenBank/DDBJ databases">
        <title>Kefir isolates.</title>
        <authorList>
            <person name="Marcisauskas S."/>
            <person name="Kim Y."/>
            <person name="Blasche S."/>
        </authorList>
    </citation>
    <scope>NUCLEOTIDE SEQUENCE [LARGE SCALE GENOMIC DNA]</scope>
    <source>
        <strain evidence="18 19">OG2</strain>
    </source>
</reference>
<keyword evidence="3 15" id="KW-0645">Protease</keyword>
<organism evidence="18 19">
    <name type="scientific">Maudiozyma exigua</name>
    <name type="common">Yeast</name>
    <name type="synonym">Kazachstania exigua</name>
    <dbReference type="NCBI Taxonomy" id="34358"/>
    <lineage>
        <taxon>Eukaryota</taxon>
        <taxon>Fungi</taxon>
        <taxon>Dikarya</taxon>
        <taxon>Ascomycota</taxon>
        <taxon>Saccharomycotina</taxon>
        <taxon>Saccharomycetes</taxon>
        <taxon>Saccharomycetales</taxon>
        <taxon>Saccharomycetaceae</taxon>
        <taxon>Maudiozyma</taxon>
    </lineage>
</organism>
<evidence type="ECO:0000256" key="14">
    <source>
        <dbReference type="PROSITE-ProRule" id="PRU00502"/>
    </source>
</evidence>
<dbReference type="GO" id="GO:0008270">
    <property type="term" value="F:zinc ion binding"/>
    <property type="evidence" value="ECO:0007669"/>
    <property type="project" value="UniProtKB-KW"/>
</dbReference>
<name>A0A9P6WE80_MAUEX</name>
<dbReference type="InterPro" id="IPR001394">
    <property type="entry name" value="Peptidase_C19_UCH"/>
</dbReference>
<dbReference type="Pfam" id="PF00443">
    <property type="entry name" value="UCH"/>
    <property type="match status" value="1"/>
</dbReference>
<dbReference type="Proteomes" id="UP000750334">
    <property type="component" value="Unassembled WGS sequence"/>
</dbReference>
<keyword evidence="7 15" id="KW-0378">Hydrolase</keyword>
<evidence type="ECO:0000313" key="19">
    <source>
        <dbReference type="Proteomes" id="UP000750334"/>
    </source>
</evidence>
<dbReference type="GO" id="GO:0006508">
    <property type="term" value="P:proteolysis"/>
    <property type="evidence" value="ECO:0007669"/>
    <property type="project" value="UniProtKB-KW"/>
</dbReference>
<evidence type="ECO:0000256" key="8">
    <source>
        <dbReference type="ARBA" id="ARBA00022807"/>
    </source>
</evidence>
<dbReference type="AlphaFoldDB" id="A0A9P6WE80"/>
<sequence>MTHCNHIDQIIGQPKIRDNVMKTFNITKYILSHSSQNDKLLYTMRCSTCHEINAGSSFICLQCEYIGCWNHSHFKDHSLQKNHIFGINSSNQLLYCFKCQDYIGDIEMINSSFLNKSWDDIVKNTDIPSMSKRDGLYGFVNMGSICFISSIIQCLIHNPYIINYSMSQHHYNKCQIKDPTGCISCSLDMIIAESYGNIYPNKNHNDKSIDPHEGFISFLNCAWKINQNFAGYSQQDAHEFLQFLLNQLHNDYKRVENRESISGMTNGDTGNSSGNFYCKCFIHSIFQGSLKSSIVCSNCNDDSKTIIDPFMDLSLDIKDRETLYNCLDSFHKMEKLHDYHYRCPQCNTTDDPTKQLTIDKMGSLLTLQLKRFEHLPNGTNVKLTNFIEYPLYLDITKYCDDGKNETGSNPTNIIYELIGVVTHKGTVNEGHYIATLKVNDDKWFRFNDSMVTEISQDLALRDEAYLLFYMIKEVK</sequence>
<evidence type="ECO:0000256" key="4">
    <source>
        <dbReference type="ARBA" id="ARBA00022723"/>
    </source>
</evidence>
<dbReference type="Pfam" id="PF02148">
    <property type="entry name" value="zf-UBP"/>
    <property type="match status" value="1"/>
</dbReference>
<evidence type="ECO:0000256" key="5">
    <source>
        <dbReference type="ARBA" id="ARBA00022771"/>
    </source>
</evidence>
<proteinExistence type="inferred from homology"/>
<dbReference type="PANTHER" id="PTHR21646:SF33">
    <property type="entry name" value="UBIQUITIN CARBOXYL-TERMINAL HYDROLASE 22"/>
    <property type="match status" value="1"/>
</dbReference>
<dbReference type="PROSITE" id="PS50235">
    <property type="entry name" value="USP_3"/>
    <property type="match status" value="1"/>
</dbReference>
<evidence type="ECO:0000256" key="9">
    <source>
        <dbReference type="ARBA" id="ARBA00022833"/>
    </source>
</evidence>
<dbReference type="InterPro" id="IPR018200">
    <property type="entry name" value="USP_CS"/>
</dbReference>
<dbReference type="PROSITE" id="PS50271">
    <property type="entry name" value="ZF_UBP"/>
    <property type="match status" value="1"/>
</dbReference>
<dbReference type="EC" id="3.4.19.12" evidence="15"/>
<dbReference type="EMBL" id="PUHR01000017">
    <property type="protein sequence ID" value="KAG0671007.1"/>
    <property type="molecule type" value="Genomic_DNA"/>
</dbReference>
<keyword evidence="6 15" id="KW-0833">Ubl conjugation pathway</keyword>
<dbReference type="SMART" id="SM00290">
    <property type="entry name" value="ZnF_UBP"/>
    <property type="match status" value="1"/>
</dbReference>
<evidence type="ECO:0000256" key="10">
    <source>
        <dbReference type="ARBA" id="ARBA00023015"/>
    </source>
</evidence>
<dbReference type="SUPFAM" id="SSF57850">
    <property type="entry name" value="RING/U-box"/>
    <property type="match status" value="1"/>
</dbReference>
<keyword evidence="12" id="KW-0539">Nucleus</keyword>
<evidence type="ECO:0000256" key="13">
    <source>
        <dbReference type="ARBA" id="ARBA00038490"/>
    </source>
</evidence>
<dbReference type="PANTHER" id="PTHR21646">
    <property type="entry name" value="UBIQUITIN CARBOXYL-TERMINAL HYDROLASE"/>
    <property type="match status" value="1"/>
</dbReference>
<dbReference type="PROSITE" id="PS00973">
    <property type="entry name" value="USP_2"/>
    <property type="match status" value="1"/>
</dbReference>
<gene>
    <name evidence="18" type="ORF">C6P45_001514</name>
</gene>
<dbReference type="InterPro" id="IPR013083">
    <property type="entry name" value="Znf_RING/FYVE/PHD"/>
</dbReference>
<keyword evidence="8 15" id="KW-0788">Thiol protease</keyword>
<dbReference type="PROSITE" id="PS00972">
    <property type="entry name" value="USP_1"/>
    <property type="match status" value="1"/>
</dbReference>
<comment type="catalytic activity">
    <reaction evidence="1 15">
        <text>Thiol-dependent hydrolysis of ester, thioester, amide, peptide and isopeptide bonds formed by the C-terminal Gly of ubiquitin (a 76-residue protein attached to proteins as an intracellular targeting signal).</text>
        <dbReference type="EC" id="3.4.19.12"/>
    </reaction>
</comment>
<comment type="subcellular location">
    <subcellularLocation>
        <location evidence="2">Nucleus</location>
    </subcellularLocation>
</comment>
<evidence type="ECO:0000256" key="1">
    <source>
        <dbReference type="ARBA" id="ARBA00000707"/>
    </source>
</evidence>
<evidence type="ECO:0000313" key="18">
    <source>
        <dbReference type="EMBL" id="KAG0671007.1"/>
    </source>
</evidence>
<evidence type="ECO:0000256" key="15">
    <source>
        <dbReference type="RuleBase" id="RU366025"/>
    </source>
</evidence>
<dbReference type="SUPFAM" id="SSF54001">
    <property type="entry name" value="Cysteine proteinases"/>
    <property type="match status" value="1"/>
</dbReference>
<dbReference type="GO" id="GO:0004843">
    <property type="term" value="F:cysteine-type deubiquitinase activity"/>
    <property type="evidence" value="ECO:0007669"/>
    <property type="project" value="UniProtKB-UniRule"/>
</dbReference>
<protein>
    <recommendedName>
        <fullName evidence="15">Ubiquitin carboxyl-terminal hydrolase</fullName>
        <ecNumber evidence="15">3.4.19.12</ecNumber>
    </recommendedName>
</protein>
<comment type="caution">
    <text evidence="18">The sequence shown here is derived from an EMBL/GenBank/DDBJ whole genome shotgun (WGS) entry which is preliminary data.</text>
</comment>
<evidence type="ECO:0000256" key="11">
    <source>
        <dbReference type="ARBA" id="ARBA00023163"/>
    </source>
</evidence>
<keyword evidence="5 14" id="KW-0863">Zinc-finger</keyword>
<keyword evidence="10" id="KW-0805">Transcription regulation</keyword>
<evidence type="ECO:0000256" key="12">
    <source>
        <dbReference type="ARBA" id="ARBA00023242"/>
    </source>
</evidence>
<dbReference type="Gene3D" id="3.90.70.10">
    <property type="entry name" value="Cysteine proteinases"/>
    <property type="match status" value="1"/>
</dbReference>
<dbReference type="InterPro" id="IPR001607">
    <property type="entry name" value="Znf_UBP"/>
</dbReference>
<evidence type="ECO:0000256" key="3">
    <source>
        <dbReference type="ARBA" id="ARBA00022670"/>
    </source>
</evidence>
<evidence type="ECO:0000256" key="2">
    <source>
        <dbReference type="ARBA" id="ARBA00004123"/>
    </source>
</evidence>
<dbReference type="InterPro" id="IPR028889">
    <property type="entry name" value="USP"/>
</dbReference>
<keyword evidence="4" id="KW-0479">Metal-binding</keyword>
<dbReference type="InterPro" id="IPR050185">
    <property type="entry name" value="Ub_carboxyl-term_hydrolase"/>
</dbReference>
<evidence type="ECO:0000256" key="6">
    <source>
        <dbReference type="ARBA" id="ARBA00022786"/>
    </source>
</evidence>
<accession>A0A9P6WE80</accession>
<dbReference type="OrthoDB" id="289038at2759"/>
<dbReference type="Gene3D" id="3.30.40.10">
    <property type="entry name" value="Zinc/RING finger domain, C3HC4 (zinc finger)"/>
    <property type="match status" value="1"/>
</dbReference>
<keyword evidence="19" id="KW-1185">Reference proteome</keyword>
<dbReference type="GO" id="GO:0016579">
    <property type="term" value="P:protein deubiquitination"/>
    <property type="evidence" value="ECO:0007669"/>
    <property type="project" value="InterPro"/>
</dbReference>
<feature type="domain" description="USP" evidence="16">
    <location>
        <begin position="137"/>
        <end position="472"/>
    </location>
</feature>
<evidence type="ECO:0000259" key="16">
    <source>
        <dbReference type="PROSITE" id="PS50235"/>
    </source>
</evidence>
<comment type="similarity">
    <text evidence="13">Belongs to the peptidase C19 family. UBP8 subfamily.</text>
</comment>
<dbReference type="InterPro" id="IPR038765">
    <property type="entry name" value="Papain-like_cys_pep_sf"/>
</dbReference>
<evidence type="ECO:0000256" key="7">
    <source>
        <dbReference type="ARBA" id="ARBA00022801"/>
    </source>
</evidence>
<keyword evidence="9" id="KW-0862">Zinc</keyword>